<evidence type="ECO:0000256" key="2">
    <source>
        <dbReference type="ARBA" id="ARBA00008110"/>
    </source>
</evidence>
<dbReference type="Pfam" id="PF03459">
    <property type="entry name" value="TOBE"/>
    <property type="match status" value="1"/>
</dbReference>
<comment type="subcellular location">
    <subcellularLocation>
        <location evidence="1">Cell membrane</location>
        <topology evidence="1">Peripheral membrane protein</topology>
    </subcellularLocation>
</comment>
<sequence>MHDGTPRATFDAQLVADDVAFDERDVRLLRAIDEHGSINAAATALGRSYAHAQRRIVTLEEGFGPLVRRERGGSSGGGSTLTDGARRLLQRFRRLTAESSGLAEVDETVLTGTVTERDGEFGLVETDVGVVRALVPADTDAVEVCIRSDVVTLYSSNAAPTGDATSARNQFSGTVRSVEEGERIARVAVNVGGETPLRALVTTTSVERLGLESGADVVASFKATATRAVPSRAESDP</sequence>
<accession>E7QWY9</accession>
<dbReference type="PANTHER" id="PTHR30432:SF1">
    <property type="entry name" value="DNA-BINDING TRANSCRIPTIONAL DUAL REGULATOR MODE"/>
    <property type="match status" value="1"/>
</dbReference>
<dbReference type="GO" id="GO:0005886">
    <property type="term" value="C:plasma membrane"/>
    <property type="evidence" value="ECO:0007669"/>
    <property type="project" value="UniProtKB-SubCell"/>
</dbReference>
<dbReference type="InterPro" id="IPR000847">
    <property type="entry name" value="LysR_HTH_N"/>
</dbReference>
<feature type="domain" description="Mop" evidence="6">
    <location>
        <begin position="164"/>
        <end position="230"/>
    </location>
</feature>
<dbReference type="PIRSF" id="PIRSF005763">
    <property type="entry name" value="Txn_reg_ModE"/>
    <property type="match status" value="1"/>
</dbReference>
<dbReference type="AlphaFoldDB" id="E7QWY9"/>
<dbReference type="InterPro" id="IPR036388">
    <property type="entry name" value="WH-like_DNA-bd_sf"/>
</dbReference>
<evidence type="ECO:0000256" key="1">
    <source>
        <dbReference type="ARBA" id="ARBA00004202"/>
    </source>
</evidence>
<dbReference type="Proteomes" id="UP000184203">
    <property type="component" value="Unassembled WGS sequence"/>
</dbReference>
<dbReference type="Gene3D" id="2.40.50.100">
    <property type="match status" value="1"/>
</dbReference>
<dbReference type="InterPro" id="IPR005116">
    <property type="entry name" value="Transp-assoc_OB_typ1"/>
</dbReference>
<keyword evidence="5" id="KW-0677">Repeat</keyword>
<dbReference type="InterPro" id="IPR008995">
    <property type="entry name" value="Mo/tungstate-bd_C_term_dom"/>
</dbReference>
<dbReference type="Pfam" id="PF00126">
    <property type="entry name" value="HTH_1"/>
    <property type="match status" value="1"/>
</dbReference>
<evidence type="ECO:0000313" key="9">
    <source>
        <dbReference type="Proteomes" id="UP000003751"/>
    </source>
</evidence>
<comment type="similarity">
    <text evidence="2">Belongs to the ModE family.</text>
</comment>
<dbReference type="STRING" id="797209.GCA_000376445_03110"/>
<reference evidence="7 9" key="1">
    <citation type="journal article" date="2014" name="ISME J.">
        <title>Trehalose/2-sulfotrehalose biosynthesis and glycine-betaine uptake are widely spread mechanisms for osmoadaptation in the Halobacteriales.</title>
        <authorList>
            <person name="Youssef N.H."/>
            <person name="Savage-Ashlock K.N."/>
            <person name="McCully A.L."/>
            <person name="Luedtke B."/>
            <person name="Shaw E.I."/>
            <person name="Hoff W.D."/>
            <person name="Elshahed M.S."/>
        </authorList>
    </citation>
    <scope>NUCLEOTIDE SEQUENCE [LARGE SCALE GENOMIC DNA]</scope>
    <source>
        <strain evidence="7 9">DX253</strain>
    </source>
</reference>
<proteinExistence type="inferred from homology"/>
<evidence type="ECO:0000313" key="10">
    <source>
        <dbReference type="Proteomes" id="UP000184203"/>
    </source>
</evidence>
<dbReference type="EMBL" id="FRAN01000001">
    <property type="protein sequence ID" value="SHK22406.1"/>
    <property type="molecule type" value="Genomic_DNA"/>
</dbReference>
<dbReference type="GO" id="GO:0003700">
    <property type="term" value="F:DNA-binding transcription factor activity"/>
    <property type="evidence" value="ECO:0007669"/>
    <property type="project" value="InterPro"/>
</dbReference>
<evidence type="ECO:0000256" key="5">
    <source>
        <dbReference type="ARBA" id="ARBA00022737"/>
    </source>
</evidence>
<dbReference type="SUPFAM" id="SSF50331">
    <property type="entry name" value="MOP-like"/>
    <property type="match status" value="1"/>
</dbReference>
<dbReference type="Proteomes" id="UP000003751">
    <property type="component" value="Unassembled WGS sequence"/>
</dbReference>
<dbReference type="InterPro" id="IPR051815">
    <property type="entry name" value="Molybdate_resp_trans_reg"/>
</dbReference>
<keyword evidence="3" id="KW-0813">Transport</keyword>
<name>E7QWY9_HALPU</name>
<evidence type="ECO:0000313" key="8">
    <source>
        <dbReference type="EMBL" id="SHK22406.1"/>
    </source>
</evidence>
<keyword evidence="4" id="KW-0500">Molybdenum</keyword>
<dbReference type="InterPro" id="IPR004606">
    <property type="entry name" value="Mop_domain"/>
</dbReference>
<dbReference type="RefSeq" id="WP_007981682.1">
    <property type="nucleotide sequence ID" value="NZ_AEMG01000019.1"/>
</dbReference>
<organism evidence="7 9">
    <name type="scientific">Haladaptatus paucihalophilus DX253</name>
    <dbReference type="NCBI Taxonomy" id="797209"/>
    <lineage>
        <taxon>Archaea</taxon>
        <taxon>Methanobacteriati</taxon>
        <taxon>Methanobacteriota</taxon>
        <taxon>Stenosarchaea group</taxon>
        <taxon>Halobacteria</taxon>
        <taxon>Halobacteriales</taxon>
        <taxon>Haladaptataceae</taxon>
        <taxon>Haladaptatus</taxon>
    </lineage>
</organism>
<dbReference type="GO" id="GO:0015689">
    <property type="term" value="P:molybdate ion transport"/>
    <property type="evidence" value="ECO:0007669"/>
    <property type="project" value="InterPro"/>
</dbReference>
<dbReference type="EMBL" id="AEMG01000019">
    <property type="protein sequence ID" value="EFW90792.1"/>
    <property type="molecule type" value="Genomic_DNA"/>
</dbReference>
<reference evidence="10" key="2">
    <citation type="submission" date="2016-11" db="EMBL/GenBank/DDBJ databases">
        <authorList>
            <person name="Varghese N."/>
            <person name="Submissions S."/>
        </authorList>
    </citation>
    <scope>NUCLEOTIDE SEQUENCE [LARGE SCALE GENOMIC DNA]</scope>
    <source>
        <strain evidence="10">DX253</strain>
    </source>
</reference>
<dbReference type="NCBIfam" id="TIGR00638">
    <property type="entry name" value="Mop"/>
    <property type="match status" value="1"/>
</dbReference>
<keyword evidence="10" id="KW-1185">Reference proteome</keyword>
<dbReference type="PATRIC" id="fig|797209.4.peg.3250"/>
<evidence type="ECO:0000313" key="7">
    <source>
        <dbReference type="EMBL" id="EFW90792.1"/>
    </source>
</evidence>
<gene>
    <name evidence="8" type="ORF">SAMN05444342_1008</name>
    <name evidence="7" type="ORF">ZOD2009_16638</name>
</gene>
<evidence type="ECO:0000256" key="4">
    <source>
        <dbReference type="ARBA" id="ARBA00022505"/>
    </source>
</evidence>
<reference evidence="8" key="3">
    <citation type="submission" date="2016-11" db="EMBL/GenBank/DDBJ databases">
        <authorList>
            <person name="Jaros S."/>
            <person name="Januszkiewicz K."/>
            <person name="Wedrychowicz H."/>
        </authorList>
    </citation>
    <scope>NUCLEOTIDE SEQUENCE [LARGE SCALE GENOMIC DNA]</scope>
    <source>
        <strain evidence="8">DX253</strain>
    </source>
</reference>
<dbReference type="PANTHER" id="PTHR30432">
    <property type="entry name" value="TRANSCRIPTIONAL REGULATOR MODE"/>
    <property type="match status" value="1"/>
</dbReference>
<dbReference type="GO" id="GO:0030151">
    <property type="term" value="F:molybdenum ion binding"/>
    <property type="evidence" value="ECO:0007669"/>
    <property type="project" value="InterPro"/>
</dbReference>
<dbReference type="eggNOG" id="arCOG00223">
    <property type="taxonomic scope" value="Archaea"/>
</dbReference>
<dbReference type="Gene3D" id="1.10.10.10">
    <property type="entry name" value="Winged helix-like DNA-binding domain superfamily/Winged helix DNA-binding domain"/>
    <property type="match status" value="1"/>
</dbReference>
<dbReference type="InterPro" id="IPR016462">
    <property type="entry name" value="ModE"/>
</dbReference>
<evidence type="ECO:0000259" key="6">
    <source>
        <dbReference type="PROSITE" id="PS51866"/>
    </source>
</evidence>
<dbReference type="PROSITE" id="PS51866">
    <property type="entry name" value="MOP"/>
    <property type="match status" value="1"/>
</dbReference>
<evidence type="ECO:0000256" key="3">
    <source>
        <dbReference type="ARBA" id="ARBA00022448"/>
    </source>
</evidence>
<dbReference type="OrthoDB" id="70912at2157"/>
<protein>
    <submittedName>
        <fullName evidence="8">Molybdate transport system regulatory protein</fullName>
    </submittedName>
    <submittedName>
        <fullName evidence="7">Putative molybdenum-binding protein</fullName>
    </submittedName>
</protein>
<dbReference type="InterPro" id="IPR036390">
    <property type="entry name" value="WH_DNA-bd_sf"/>
</dbReference>
<dbReference type="SUPFAM" id="SSF46785">
    <property type="entry name" value="Winged helix' DNA-binding domain"/>
    <property type="match status" value="1"/>
</dbReference>